<organism evidence="4 5">
    <name type="scientific">Mikania micrantha</name>
    <name type="common">bitter vine</name>
    <dbReference type="NCBI Taxonomy" id="192012"/>
    <lineage>
        <taxon>Eukaryota</taxon>
        <taxon>Viridiplantae</taxon>
        <taxon>Streptophyta</taxon>
        <taxon>Embryophyta</taxon>
        <taxon>Tracheophyta</taxon>
        <taxon>Spermatophyta</taxon>
        <taxon>Magnoliopsida</taxon>
        <taxon>eudicotyledons</taxon>
        <taxon>Gunneridae</taxon>
        <taxon>Pentapetalae</taxon>
        <taxon>asterids</taxon>
        <taxon>campanulids</taxon>
        <taxon>Asterales</taxon>
        <taxon>Asteraceae</taxon>
        <taxon>Asteroideae</taxon>
        <taxon>Heliantheae alliance</taxon>
        <taxon>Eupatorieae</taxon>
        <taxon>Mikania</taxon>
    </lineage>
</organism>
<dbReference type="GO" id="GO:0008233">
    <property type="term" value="F:peptidase activity"/>
    <property type="evidence" value="ECO:0007669"/>
    <property type="project" value="UniProtKB-KW"/>
</dbReference>
<dbReference type="Pfam" id="PF14223">
    <property type="entry name" value="Retrotran_gag_2"/>
    <property type="match status" value="1"/>
</dbReference>
<protein>
    <recommendedName>
        <fullName evidence="3">Integrase catalytic domain-containing protein</fullName>
    </recommendedName>
</protein>
<comment type="caution">
    <text evidence="4">The sequence shown here is derived from an EMBL/GenBank/DDBJ whole genome shotgun (WGS) entry which is preliminary data.</text>
</comment>
<dbReference type="InterPro" id="IPR054722">
    <property type="entry name" value="PolX-like_BBD"/>
</dbReference>
<dbReference type="Pfam" id="PF25597">
    <property type="entry name" value="SH3_retrovirus"/>
    <property type="match status" value="1"/>
</dbReference>
<name>A0A5N6PPL0_9ASTR</name>
<accession>A0A5N6PPL0</accession>
<dbReference type="InterPro" id="IPR036875">
    <property type="entry name" value="Znf_CCHC_sf"/>
</dbReference>
<dbReference type="EMBL" id="SZYD01000003">
    <property type="protein sequence ID" value="KAD6795087.1"/>
    <property type="molecule type" value="Genomic_DNA"/>
</dbReference>
<dbReference type="Pfam" id="PF13976">
    <property type="entry name" value="gag_pre-integrs"/>
    <property type="match status" value="1"/>
</dbReference>
<feature type="compositionally biased region" description="Low complexity" evidence="2">
    <location>
        <begin position="235"/>
        <end position="260"/>
    </location>
</feature>
<dbReference type="InterPro" id="IPR012337">
    <property type="entry name" value="RNaseH-like_sf"/>
</dbReference>
<dbReference type="InterPro" id="IPR039537">
    <property type="entry name" value="Retrotran_Ty1/copia-like"/>
</dbReference>
<dbReference type="InterPro" id="IPR025724">
    <property type="entry name" value="GAG-pre-integrase_dom"/>
</dbReference>
<evidence type="ECO:0000313" key="4">
    <source>
        <dbReference type="EMBL" id="KAD6795087.1"/>
    </source>
</evidence>
<dbReference type="OrthoDB" id="1938465at2759"/>
<dbReference type="GO" id="GO:0015074">
    <property type="term" value="P:DNA integration"/>
    <property type="evidence" value="ECO:0007669"/>
    <property type="project" value="InterPro"/>
</dbReference>
<keyword evidence="1" id="KW-0645">Protease</keyword>
<evidence type="ECO:0000256" key="2">
    <source>
        <dbReference type="SAM" id="MobiDB-lite"/>
    </source>
</evidence>
<dbReference type="Gene3D" id="3.30.420.10">
    <property type="entry name" value="Ribonuclease H-like superfamily/Ribonuclease H"/>
    <property type="match status" value="1"/>
</dbReference>
<evidence type="ECO:0000313" key="5">
    <source>
        <dbReference type="Proteomes" id="UP000326396"/>
    </source>
</evidence>
<proteinExistence type="predicted"/>
<feature type="region of interest" description="Disordered" evidence="2">
    <location>
        <begin position="223"/>
        <end position="271"/>
    </location>
</feature>
<dbReference type="PROSITE" id="PS50994">
    <property type="entry name" value="INTEGRASE"/>
    <property type="match status" value="1"/>
</dbReference>
<gene>
    <name evidence="4" type="ORF">E3N88_05983</name>
</gene>
<dbReference type="Pfam" id="PF22936">
    <property type="entry name" value="Pol_BBD"/>
    <property type="match status" value="1"/>
</dbReference>
<evidence type="ECO:0000259" key="3">
    <source>
        <dbReference type="PROSITE" id="PS50994"/>
    </source>
</evidence>
<feature type="domain" description="Integrase catalytic" evidence="3">
    <location>
        <begin position="497"/>
        <end position="663"/>
    </location>
</feature>
<dbReference type="InterPro" id="IPR001584">
    <property type="entry name" value="Integrase_cat-core"/>
</dbReference>
<dbReference type="InterPro" id="IPR036397">
    <property type="entry name" value="RNaseH_sf"/>
</dbReference>
<dbReference type="GO" id="GO:0006508">
    <property type="term" value="P:proteolysis"/>
    <property type="evidence" value="ECO:0007669"/>
    <property type="project" value="UniProtKB-KW"/>
</dbReference>
<reference evidence="4 5" key="1">
    <citation type="submission" date="2019-05" db="EMBL/GenBank/DDBJ databases">
        <title>Mikania micrantha, genome provides insights into the molecular mechanism of rapid growth.</title>
        <authorList>
            <person name="Liu B."/>
        </authorList>
    </citation>
    <scope>NUCLEOTIDE SEQUENCE [LARGE SCALE GENOMIC DNA]</scope>
    <source>
        <strain evidence="4">NLD-2019</strain>
        <tissue evidence="4">Leaf</tissue>
    </source>
</reference>
<dbReference type="GO" id="GO:0003676">
    <property type="term" value="F:nucleic acid binding"/>
    <property type="evidence" value="ECO:0007669"/>
    <property type="project" value="InterPro"/>
</dbReference>
<evidence type="ECO:0000256" key="1">
    <source>
        <dbReference type="ARBA" id="ARBA00022670"/>
    </source>
</evidence>
<dbReference type="InterPro" id="IPR057670">
    <property type="entry name" value="SH3_retrovirus"/>
</dbReference>
<keyword evidence="5" id="KW-1185">Reference proteome</keyword>
<sequence>MSSSSSNNDPIPLSNMLAIKLSPTNYLYWVNQMKPLLRYHNLYGHVDGTVPAPPMMIAKSDKESAENPAYLAWLMADQRAIILLNASLTEDAISISVGLPTARDIWVALEAAFCTASTEREQNLKDQLRLIHKGNMSVAEYSRSFKAVSDQLHAIGKPMDHAELLHLFLRGLGLTFEPFSASVRLITPLPSFSDIVAKAESHELFMKSMQGLGNTSVAFQAHTSSNSSHNYTPPSSYNRNNQRGRGQYRPRFNPSNMNNNRPRRTPTCQLCRKPGHYAPACPKLPSNSAPTSEPVDDNLVRAFHAQCSVSGPDWYVDSGASDHMSTSSENINNATKPSGNKQVFFGNGHTLGVTKIGDTNLFGSLKLNNVLVVPNLTKNLLSVGKLTEDNDVDVLFSHPYFYIQDRRSRQVLAQGRREDGLYVLHNKHEALVASSSCPKASYEVWHSRLGHASLNIITMLKQFGCLSFTSILPKPGLCSSCELAKAKRLPFDNKMTRALNPLDLIHCDLWGPAPVKSVDNFVYYVVFIDDFSRFSWLYPLHTKSEFFDALSIFVTFVQTQFSRKIKVFQSDGGTEFVNHRVRKLFEQNGTLHRLSCPYTPQQNGRAERKHRHIIETGLAMMFNAQMPSAYWVDAFSSAMYIINRLPTALLGNKSPFQLLYDKQPNYSGFRTFGCLTYPLLRDYAPNKLAPRSLPCVFIGYSAKYKGFKCLDLTTSRVYVTRHARFDENIFPLANPNSSTPASSLKTSTFLDLAYSKYPTNIPTKPAATHNATPPVLHDPLLDSLLQNTSPTHHTNPPLHNLYAYKCNL</sequence>
<dbReference type="Proteomes" id="UP000326396">
    <property type="component" value="Linkage Group LG11"/>
</dbReference>
<dbReference type="SUPFAM" id="SSF57756">
    <property type="entry name" value="Retrovirus zinc finger-like domains"/>
    <property type="match status" value="1"/>
</dbReference>
<keyword evidence="1" id="KW-0378">Hydrolase</keyword>
<feature type="compositionally biased region" description="Polar residues" evidence="2">
    <location>
        <begin position="223"/>
        <end position="234"/>
    </location>
</feature>
<dbReference type="SUPFAM" id="SSF53098">
    <property type="entry name" value="Ribonuclease H-like"/>
    <property type="match status" value="1"/>
</dbReference>
<dbReference type="AlphaFoldDB" id="A0A5N6PPL0"/>
<dbReference type="Pfam" id="PF00665">
    <property type="entry name" value="rve"/>
    <property type="match status" value="1"/>
</dbReference>
<dbReference type="PANTHER" id="PTHR42648:SF26">
    <property type="entry name" value="INTEGRASE CATALYTIC DOMAIN-CONTAINING PROTEIN"/>
    <property type="match status" value="1"/>
</dbReference>
<dbReference type="PANTHER" id="PTHR42648">
    <property type="entry name" value="TRANSPOSASE, PUTATIVE-RELATED"/>
    <property type="match status" value="1"/>
</dbReference>
<dbReference type="GO" id="GO:0008270">
    <property type="term" value="F:zinc ion binding"/>
    <property type="evidence" value="ECO:0007669"/>
    <property type="project" value="InterPro"/>
</dbReference>